<evidence type="ECO:0000256" key="1">
    <source>
        <dbReference type="SAM" id="MobiDB-lite"/>
    </source>
</evidence>
<dbReference type="RefSeq" id="WP_245710341.1">
    <property type="nucleotide sequence ID" value="NZ_FNMZ01000001.1"/>
</dbReference>
<dbReference type="PANTHER" id="PTHR12302:SF26">
    <property type="entry name" value="BLR1266 PROTEIN"/>
    <property type="match status" value="1"/>
</dbReference>
<dbReference type="InterPro" id="IPR016071">
    <property type="entry name" value="Staphylococal_nuclease_OB-fold"/>
</dbReference>
<sequence>MIRKRPTLSRRDLSRLARLRRSDFSPGNRRLARLLFLVGMAAVAGAAALLDAPSPPPAAEAGATEPERFAGRARVVDGDTIRIGEARLRLVHIDAPETRQDCEDADGRAYACGEASTRALVEMIGGREVRCAAEERDRYDRALAVCEAGGRDLNGAMVSAGWAVVYAKFSDRYEAEQAAARAAGLGLWSGRFEPPWDYRARLRAEAAARSQPRSAEEVLAGKDGAGAKDGAGGEDGNCPIKGNISGSGRIFHVPGQADYDRTRITPAKGERWFCSEDEATSAGWRRAKR</sequence>
<proteinExistence type="predicted"/>
<name>A0A1H2S4D1_9RHOB</name>
<evidence type="ECO:0000313" key="3">
    <source>
        <dbReference type="EMBL" id="SDW26034.1"/>
    </source>
</evidence>
<dbReference type="SMART" id="SM00318">
    <property type="entry name" value="SNc"/>
    <property type="match status" value="1"/>
</dbReference>
<dbReference type="PROSITE" id="PS50830">
    <property type="entry name" value="TNASE_3"/>
    <property type="match status" value="1"/>
</dbReference>
<accession>A0A1H2S4D1</accession>
<keyword evidence="3" id="KW-0378">Hydrolase</keyword>
<evidence type="ECO:0000259" key="2">
    <source>
        <dbReference type="PROSITE" id="PS50830"/>
    </source>
</evidence>
<feature type="region of interest" description="Disordered" evidence="1">
    <location>
        <begin position="209"/>
        <end position="239"/>
    </location>
</feature>
<dbReference type="GO" id="GO:0004519">
    <property type="term" value="F:endonuclease activity"/>
    <property type="evidence" value="ECO:0007669"/>
    <property type="project" value="UniProtKB-KW"/>
</dbReference>
<reference evidence="3 4" key="1">
    <citation type="submission" date="2016-10" db="EMBL/GenBank/DDBJ databases">
        <authorList>
            <person name="de Groot N.N."/>
        </authorList>
    </citation>
    <scope>NUCLEOTIDE SEQUENCE [LARGE SCALE GENOMIC DNA]</scope>
    <source>
        <strain evidence="3 4">DSM 17890</strain>
    </source>
</reference>
<gene>
    <name evidence="3" type="ORF">SAMN05444336_101532</name>
</gene>
<feature type="compositionally biased region" description="Gly residues" evidence="1">
    <location>
        <begin position="223"/>
        <end position="235"/>
    </location>
</feature>
<dbReference type="AlphaFoldDB" id="A0A1H2S4D1"/>
<dbReference type="STRING" id="356660.SAMN05444336_101532"/>
<dbReference type="Pfam" id="PF00565">
    <property type="entry name" value="SNase"/>
    <property type="match status" value="1"/>
</dbReference>
<evidence type="ECO:0000313" key="4">
    <source>
        <dbReference type="Proteomes" id="UP000199118"/>
    </source>
</evidence>
<keyword evidence="4" id="KW-1185">Reference proteome</keyword>
<feature type="domain" description="TNase-like" evidence="2">
    <location>
        <begin position="66"/>
        <end position="190"/>
    </location>
</feature>
<dbReference type="SUPFAM" id="SSF50199">
    <property type="entry name" value="Staphylococcal nuclease"/>
    <property type="match status" value="1"/>
</dbReference>
<dbReference type="Proteomes" id="UP000199118">
    <property type="component" value="Unassembled WGS sequence"/>
</dbReference>
<dbReference type="EMBL" id="FNMZ01000001">
    <property type="protein sequence ID" value="SDW26034.1"/>
    <property type="molecule type" value="Genomic_DNA"/>
</dbReference>
<protein>
    <submittedName>
        <fullName evidence="3">Endonuclease YncB, thermonuclease family</fullName>
    </submittedName>
</protein>
<keyword evidence="3" id="KW-0255">Endonuclease</keyword>
<dbReference type="Gene3D" id="2.40.50.90">
    <property type="match status" value="1"/>
</dbReference>
<dbReference type="InterPro" id="IPR035437">
    <property type="entry name" value="SNase_OB-fold_sf"/>
</dbReference>
<dbReference type="PANTHER" id="PTHR12302">
    <property type="entry name" value="EBNA2 BINDING PROTEIN P100"/>
    <property type="match status" value="1"/>
</dbReference>
<keyword evidence="3" id="KW-0540">Nuclease</keyword>
<organism evidence="3 4">
    <name type="scientific">Albimonas donghaensis</name>
    <dbReference type="NCBI Taxonomy" id="356660"/>
    <lineage>
        <taxon>Bacteria</taxon>
        <taxon>Pseudomonadati</taxon>
        <taxon>Pseudomonadota</taxon>
        <taxon>Alphaproteobacteria</taxon>
        <taxon>Rhodobacterales</taxon>
        <taxon>Paracoccaceae</taxon>
        <taxon>Albimonas</taxon>
    </lineage>
</organism>